<dbReference type="GO" id="GO:0005524">
    <property type="term" value="F:ATP binding"/>
    <property type="evidence" value="ECO:0007669"/>
    <property type="project" value="InterPro"/>
</dbReference>
<dbReference type="EMBL" id="RWJN01000021">
    <property type="protein sequence ID" value="TCD70438.1"/>
    <property type="molecule type" value="Genomic_DNA"/>
</dbReference>
<evidence type="ECO:0000313" key="4">
    <source>
        <dbReference type="Proteomes" id="UP000292702"/>
    </source>
</evidence>
<name>A0A4R0S0E8_9APHY</name>
<feature type="region of interest" description="Disordered" evidence="1">
    <location>
        <begin position="440"/>
        <end position="525"/>
    </location>
</feature>
<evidence type="ECO:0000259" key="2">
    <source>
        <dbReference type="SMART" id="SM00382"/>
    </source>
</evidence>
<dbReference type="GO" id="GO:1990275">
    <property type="term" value="F:preribosome binding"/>
    <property type="evidence" value="ECO:0007669"/>
    <property type="project" value="TreeGrafter"/>
</dbReference>
<accession>A0A4R0S0E8</accession>
<dbReference type="Proteomes" id="UP000292702">
    <property type="component" value="Unassembled WGS sequence"/>
</dbReference>
<evidence type="ECO:0000256" key="1">
    <source>
        <dbReference type="SAM" id="MobiDB-lite"/>
    </source>
</evidence>
<dbReference type="OrthoDB" id="2115716at2759"/>
<feature type="compositionally biased region" description="Basic and acidic residues" evidence="1">
    <location>
        <begin position="441"/>
        <end position="450"/>
    </location>
</feature>
<dbReference type="GO" id="GO:0042254">
    <property type="term" value="P:ribosome biogenesis"/>
    <property type="evidence" value="ECO:0007669"/>
    <property type="project" value="TreeGrafter"/>
</dbReference>
<dbReference type="PANTHER" id="PTHR23077:SF132">
    <property type="entry name" value="ATP-DEPENDENT ZN PROTEASE"/>
    <property type="match status" value="1"/>
</dbReference>
<dbReference type="InterPro" id="IPR027417">
    <property type="entry name" value="P-loop_NTPase"/>
</dbReference>
<dbReference type="GO" id="GO:0003723">
    <property type="term" value="F:RNA binding"/>
    <property type="evidence" value="ECO:0007669"/>
    <property type="project" value="TreeGrafter"/>
</dbReference>
<comment type="caution">
    <text evidence="3">The sequence shown here is derived from an EMBL/GenBank/DDBJ whole genome shotgun (WGS) entry which is preliminary data.</text>
</comment>
<gene>
    <name evidence="3" type="ORF">EIP91_003519</name>
</gene>
<evidence type="ECO:0000313" key="3">
    <source>
        <dbReference type="EMBL" id="TCD70438.1"/>
    </source>
</evidence>
<dbReference type="GO" id="GO:0016887">
    <property type="term" value="F:ATP hydrolysis activity"/>
    <property type="evidence" value="ECO:0007669"/>
    <property type="project" value="InterPro"/>
</dbReference>
<dbReference type="STRING" id="92696.A0A4R0S0E8"/>
<dbReference type="InterPro" id="IPR050168">
    <property type="entry name" value="AAA_ATPase_domain"/>
</dbReference>
<keyword evidence="4" id="KW-1185">Reference proteome</keyword>
<dbReference type="GO" id="GO:0005634">
    <property type="term" value="C:nucleus"/>
    <property type="evidence" value="ECO:0007669"/>
    <property type="project" value="TreeGrafter"/>
</dbReference>
<dbReference type="InterPro" id="IPR003593">
    <property type="entry name" value="AAA+_ATPase"/>
</dbReference>
<dbReference type="Gene3D" id="1.10.8.60">
    <property type="match status" value="1"/>
</dbReference>
<dbReference type="SMART" id="SM00382">
    <property type="entry name" value="AAA"/>
    <property type="match status" value="1"/>
</dbReference>
<dbReference type="SUPFAM" id="SSF52540">
    <property type="entry name" value="P-loop containing nucleoside triphosphate hydrolases"/>
    <property type="match status" value="1"/>
</dbReference>
<feature type="domain" description="AAA+ ATPase" evidence="2">
    <location>
        <begin position="240"/>
        <end position="366"/>
    </location>
</feature>
<dbReference type="InterPro" id="IPR003959">
    <property type="entry name" value="ATPase_AAA_core"/>
</dbReference>
<reference evidence="3 4" key="1">
    <citation type="submission" date="2018-11" db="EMBL/GenBank/DDBJ databases">
        <title>Genome assembly of Steccherinum ochraceum LE-BIN_3174, the white-rot fungus of the Steccherinaceae family (The Residual Polyporoid clade, Polyporales, Basidiomycota).</title>
        <authorList>
            <person name="Fedorova T.V."/>
            <person name="Glazunova O.A."/>
            <person name="Landesman E.O."/>
            <person name="Moiseenko K.V."/>
            <person name="Psurtseva N.V."/>
            <person name="Savinova O.S."/>
            <person name="Shakhova N.V."/>
            <person name="Tyazhelova T.V."/>
            <person name="Vasina D.V."/>
        </authorList>
    </citation>
    <scope>NUCLEOTIDE SEQUENCE [LARGE SCALE GENOMIC DNA]</scope>
    <source>
        <strain evidence="3 4">LE-BIN_3174</strain>
    </source>
</reference>
<dbReference type="AlphaFoldDB" id="A0A4R0S0E8"/>
<proteinExistence type="predicted"/>
<dbReference type="PANTHER" id="PTHR23077">
    <property type="entry name" value="AAA-FAMILY ATPASE"/>
    <property type="match status" value="1"/>
</dbReference>
<organism evidence="3 4">
    <name type="scientific">Steccherinum ochraceum</name>
    <dbReference type="NCBI Taxonomy" id="92696"/>
    <lineage>
        <taxon>Eukaryota</taxon>
        <taxon>Fungi</taxon>
        <taxon>Dikarya</taxon>
        <taxon>Basidiomycota</taxon>
        <taxon>Agaricomycotina</taxon>
        <taxon>Agaricomycetes</taxon>
        <taxon>Polyporales</taxon>
        <taxon>Steccherinaceae</taxon>
        <taxon>Steccherinum</taxon>
    </lineage>
</organism>
<sequence length="546" mass="61710">MSSLSRRSLQELEDAFIKVSFEPESPTASKHADASAPPVQDPLYEPWFERGSGKFVDPAGFGSVALRKIYPNHTITPFQNVNLLGFPHALVEPASPPDVISSLMFFPLARRLGDMTGILVDSVRFGLFKIAWDKYDYLLYVARYPVTYGEMVVQYLLHEGPAEPSRTLLMACGTWDNALHEEIYVFNQGFWNKDHGLWLEVQKANWKDVILKEEFKTNLKKDVNGFFASEDLYRSLAIPWKRGLIMYGPPGNGKTISMKAIMKESDAKGYVPLYVRSFQSWMGEEAAMAMCFAKARQMSPCVLVLEDLDSLINDRNRSFFLNELDGLEDNDGLLIIGSTNHFDKLDPALSGRPSRFDRKYLFDDPDEEERALYCKYWQNKLKSNHAIEFPDALVDEIAVATEKFSFAYLKEAFVSTLVLLAGREKDDTRDFKTLLKHQVKSLKDQLDKSPENATPPRSPWRTQASSFGPRERDQLLPSQPRFSQGRRFWNANPSDLRGGGASSAMPGALPDGMQHGQPNEQNPMEGRRDVRSMAMAAAALGRSFIV</sequence>
<protein>
    <recommendedName>
        <fullName evidence="2">AAA+ ATPase domain-containing protein</fullName>
    </recommendedName>
</protein>
<dbReference type="Gene3D" id="3.40.50.300">
    <property type="entry name" value="P-loop containing nucleotide triphosphate hydrolases"/>
    <property type="match status" value="1"/>
</dbReference>
<dbReference type="Pfam" id="PF00004">
    <property type="entry name" value="AAA"/>
    <property type="match status" value="1"/>
</dbReference>